<dbReference type="AlphaFoldDB" id="U5QMI8"/>
<organism evidence="3 4">
    <name type="scientific">Gloeobacter kilaueensis (strain ATCC BAA-2537 / CCAP 1431/1 / ULC 316 / JS1)</name>
    <dbReference type="NCBI Taxonomy" id="1183438"/>
    <lineage>
        <taxon>Bacteria</taxon>
        <taxon>Bacillati</taxon>
        <taxon>Cyanobacteriota</taxon>
        <taxon>Cyanophyceae</taxon>
        <taxon>Gloeobacterales</taxon>
        <taxon>Gloeobacteraceae</taxon>
        <taxon>Gloeobacter</taxon>
    </lineage>
</organism>
<reference evidence="3 4" key="1">
    <citation type="journal article" date="2013" name="PLoS ONE">
        <title>Cultivation and Complete Genome Sequencing of Gloeobacter kilaueensis sp. nov., from a Lava Cave in Kilauea Caldera, Hawai'i.</title>
        <authorList>
            <person name="Saw J.H."/>
            <person name="Schatz M."/>
            <person name="Brown M.V."/>
            <person name="Kunkel D.D."/>
            <person name="Foster J.S."/>
            <person name="Shick H."/>
            <person name="Christensen S."/>
            <person name="Hou S."/>
            <person name="Wan X."/>
            <person name="Donachie S.P."/>
        </authorList>
    </citation>
    <scope>NUCLEOTIDE SEQUENCE [LARGE SCALE GENOMIC DNA]</scope>
    <source>
        <strain evidence="4">JS</strain>
    </source>
</reference>
<dbReference type="HOGENOM" id="CLU_870854_0_0_3"/>
<feature type="compositionally biased region" description="Pro residues" evidence="2">
    <location>
        <begin position="1"/>
        <end position="24"/>
    </location>
</feature>
<dbReference type="RefSeq" id="WP_023174056.1">
    <property type="nucleotide sequence ID" value="NC_022600.1"/>
</dbReference>
<dbReference type="STRING" id="1183438.GKIL_2614"/>
<sequence length="319" mass="34747">MAPIFPLPPPPPQVASIQTPPPATPSRFKDLNPSQARWLEVLEKHGILKTNPASSFFGPEQAVRRDELLMSEARLIELFSRRDQEQQAIIERLRSELAQLRSEYQSVAAATRNIPAPSTPQTLPKAPEPTMLADSAKQQQLPPKLTEKAVELVPVAVRTDKPVQVARLQRASQSAVEPAPGLQLRAAQKPLSEPIAQPRASGGWRDATAINPPQPPEIAIEEPAMLPLRPALQPVGSTLSARQASTGMGQQFIAVLRHRQRLGQFPKLQHFLSHNGSLDPTAPDFEEVLLSSLADAGVTPALLAEAARQASWFDAQLSM</sequence>
<evidence type="ECO:0000313" key="3">
    <source>
        <dbReference type="EMBL" id="AGY58860.1"/>
    </source>
</evidence>
<evidence type="ECO:0000256" key="1">
    <source>
        <dbReference type="SAM" id="Coils"/>
    </source>
</evidence>
<feature type="region of interest" description="Disordered" evidence="2">
    <location>
        <begin position="1"/>
        <end position="30"/>
    </location>
</feature>
<protein>
    <submittedName>
        <fullName evidence="3">Uncharacterized protein</fullName>
    </submittedName>
</protein>
<dbReference type="Proteomes" id="UP000017396">
    <property type="component" value="Chromosome"/>
</dbReference>
<evidence type="ECO:0000313" key="4">
    <source>
        <dbReference type="Proteomes" id="UP000017396"/>
    </source>
</evidence>
<dbReference type="OrthoDB" id="9835405at2"/>
<dbReference type="KEGG" id="glj:GKIL_2614"/>
<feature type="coiled-coil region" evidence="1">
    <location>
        <begin position="83"/>
        <end position="110"/>
    </location>
</feature>
<dbReference type="EMBL" id="CP003587">
    <property type="protein sequence ID" value="AGY58860.1"/>
    <property type="molecule type" value="Genomic_DNA"/>
</dbReference>
<keyword evidence="1" id="KW-0175">Coiled coil</keyword>
<gene>
    <name evidence="3" type="ORF">GKIL_2614</name>
</gene>
<accession>U5QMI8</accession>
<keyword evidence="4" id="KW-1185">Reference proteome</keyword>
<evidence type="ECO:0000256" key="2">
    <source>
        <dbReference type="SAM" id="MobiDB-lite"/>
    </source>
</evidence>
<name>U5QMI8_GLOK1</name>
<proteinExistence type="predicted"/>